<comment type="similarity">
    <text evidence="1">Belongs to the acetyltransferase family.</text>
</comment>
<evidence type="ECO:0000256" key="1">
    <source>
        <dbReference type="ARBA" id="ARBA00008694"/>
    </source>
</evidence>
<dbReference type="OrthoDB" id="9805924at2"/>
<keyword evidence="2 5" id="KW-0808">Transferase</keyword>
<name>A0A1I4D2S8_9PROT</name>
<dbReference type="SUPFAM" id="SSF55729">
    <property type="entry name" value="Acyl-CoA N-acyltransferases (Nat)"/>
    <property type="match status" value="1"/>
</dbReference>
<sequence length="163" mass="18626">MTSRFSLRDAVEADLPEINRLVRALAEYEKLLHDAVGTEDDFRHALFGPNPTVFCILAEVEGRAVGQCIWFPIFSTFTGRHGLYVEDAFVEPEYRGLGIGEAFFRRCACICVARGWKRMEWQVLDWNEPAIRFYRKIGARGMDEWRVQRVTGEALHALAATKG</sequence>
<reference evidence="5 6" key="1">
    <citation type="submission" date="2016-10" db="EMBL/GenBank/DDBJ databases">
        <authorList>
            <person name="de Groot N.N."/>
        </authorList>
    </citation>
    <scope>NUCLEOTIDE SEQUENCE [LARGE SCALE GENOMIC DNA]</scope>
    <source>
        <strain evidence="5 6">DSM 19981</strain>
    </source>
</reference>
<dbReference type="InterPro" id="IPR000182">
    <property type="entry name" value="GNAT_dom"/>
</dbReference>
<dbReference type="InterPro" id="IPR051016">
    <property type="entry name" value="Diverse_Substrate_AcTransf"/>
</dbReference>
<dbReference type="FunFam" id="3.40.630.30:FF:000064">
    <property type="entry name" value="GNAT family acetyltransferase"/>
    <property type="match status" value="1"/>
</dbReference>
<dbReference type="RefSeq" id="WP_092961758.1">
    <property type="nucleotide sequence ID" value="NZ_FOSQ01000009.1"/>
</dbReference>
<dbReference type="STRING" id="1123062.SAMN02745775_10962"/>
<organism evidence="5 6">
    <name type="scientific">Falsiroseomonas stagni DSM 19981</name>
    <dbReference type="NCBI Taxonomy" id="1123062"/>
    <lineage>
        <taxon>Bacteria</taxon>
        <taxon>Pseudomonadati</taxon>
        <taxon>Pseudomonadota</taxon>
        <taxon>Alphaproteobacteria</taxon>
        <taxon>Acetobacterales</taxon>
        <taxon>Roseomonadaceae</taxon>
        <taxon>Falsiroseomonas</taxon>
    </lineage>
</organism>
<dbReference type="PROSITE" id="PS51186">
    <property type="entry name" value="GNAT"/>
    <property type="match status" value="1"/>
</dbReference>
<evidence type="ECO:0000259" key="4">
    <source>
        <dbReference type="PROSITE" id="PS51186"/>
    </source>
</evidence>
<dbReference type="Pfam" id="PF00583">
    <property type="entry name" value="Acetyltransf_1"/>
    <property type="match status" value="1"/>
</dbReference>
<gene>
    <name evidence="5" type="ORF">SAMN02745775_10962</name>
</gene>
<dbReference type="CDD" id="cd04301">
    <property type="entry name" value="NAT_SF"/>
    <property type="match status" value="1"/>
</dbReference>
<keyword evidence="3" id="KW-0012">Acyltransferase</keyword>
<evidence type="ECO:0000313" key="6">
    <source>
        <dbReference type="Proteomes" id="UP000199473"/>
    </source>
</evidence>
<dbReference type="Proteomes" id="UP000199473">
    <property type="component" value="Unassembled WGS sequence"/>
</dbReference>
<feature type="domain" description="N-acetyltransferase" evidence="4">
    <location>
        <begin position="5"/>
        <end position="161"/>
    </location>
</feature>
<dbReference type="PANTHER" id="PTHR10545">
    <property type="entry name" value="DIAMINE N-ACETYLTRANSFERASE"/>
    <property type="match status" value="1"/>
</dbReference>
<dbReference type="EMBL" id="FOSQ01000009">
    <property type="protein sequence ID" value="SFK87140.1"/>
    <property type="molecule type" value="Genomic_DNA"/>
</dbReference>
<accession>A0A1I4D2S8</accession>
<protein>
    <submittedName>
        <fullName evidence="5">Diamine N-acetyltransferase</fullName>
    </submittedName>
</protein>
<evidence type="ECO:0000313" key="5">
    <source>
        <dbReference type="EMBL" id="SFK87140.1"/>
    </source>
</evidence>
<dbReference type="Gene3D" id="3.40.630.30">
    <property type="match status" value="1"/>
</dbReference>
<dbReference type="GO" id="GO:0008080">
    <property type="term" value="F:N-acetyltransferase activity"/>
    <property type="evidence" value="ECO:0007669"/>
    <property type="project" value="TreeGrafter"/>
</dbReference>
<dbReference type="AlphaFoldDB" id="A0A1I4D2S8"/>
<evidence type="ECO:0000256" key="2">
    <source>
        <dbReference type="ARBA" id="ARBA00022679"/>
    </source>
</evidence>
<dbReference type="InterPro" id="IPR016181">
    <property type="entry name" value="Acyl_CoA_acyltransferase"/>
</dbReference>
<evidence type="ECO:0000256" key="3">
    <source>
        <dbReference type="ARBA" id="ARBA00023315"/>
    </source>
</evidence>
<proteinExistence type="inferred from homology"/>
<keyword evidence="6" id="KW-1185">Reference proteome</keyword>
<dbReference type="PANTHER" id="PTHR10545:SF29">
    <property type="entry name" value="GH14572P-RELATED"/>
    <property type="match status" value="1"/>
</dbReference>